<dbReference type="Pfam" id="PF01266">
    <property type="entry name" value="DAO"/>
    <property type="match status" value="1"/>
</dbReference>
<dbReference type="AlphaFoldDB" id="A0A117MPZ9"/>
<dbReference type="InterPro" id="IPR000172">
    <property type="entry name" value="GMC_OxRdtase_N"/>
</dbReference>
<dbReference type="GO" id="GO:0050660">
    <property type="term" value="F:flavin adenine dinucleotide binding"/>
    <property type="evidence" value="ECO:0007669"/>
    <property type="project" value="InterPro"/>
</dbReference>
<dbReference type="PANTHER" id="PTHR42784">
    <property type="entry name" value="PYRANOSE 2-OXIDASE"/>
    <property type="match status" value="1"/>
</dbReference>
<evidence type="ECO:0000256" key="4">
    <source>
        <dbReference type="ARBA" id="ARBA00022827"/>
    </source>
</evidence>
<dbReference type="Pfam" id="PF00732">
    <property type="entry name" value="GMC_oxred_N"/>
    <property type="match status" value="1"/>
</dbReference>
<organism evidence="9 10">
    <name type="scientific">Actinoplanes awajinensis subsp. mycoplanecinus</name>
    <dbReference type="NCBI Taxonomy" id="135947"/>
    <lineage>
        <taxon>Bacteria</taxon>
        <taxon>Bacillati</taxon>
        <taxon>Actinomycetota</taxon>
        <taxon>Actinomycetes</taxon>
        <taxon>Micromonosporales</taxon>
        <taxon>Micromonosporaceae</taxon>
        <taxon>Actinoplanes</taxon>
    </lineage>
</organism>
<sequence length="640" mass="70184">MFVKFPQGATERTDKDAAAEVLYDVVIVGAGIAGSIIAAQLSEAGKRVLILEAGPAEDLTLRGYESYLDRFYSSTSKDNQAPYPVSLAAPMPRGTDTRRIAPGAPDTSAYLVQSGPLASDTTYTRVLGGTTMHWEGKTPRMLPDDFRMRTLYGEGVDWPLSYEDLAPYYAEAERVIGVSADVEDQSFLGITFDERYVYPMKGLPLSYLDRMVAKDVDGMPVELDGEQTRLRVRPFPQGRNGIPNPAYDGGNGFVPQGAVSTYQVEVGERCQGNNNCVPICPVQAKYHAGKTLTVALESGRVDLIAQAVAYRVHVDPETGRVQEIEYRRYKRPDSKAFTTVRARGRLYVLATNAVENPRLMLASGLRSSSGLMGRNFMDHAYLLTWGLLPEVAGTFRGTNCTGGISDLRGGRFRRNQAAFAVDIHNDGWGWSRGAPMTDLLDLVDNGGRYGESLRQALVDRVSHQLLLAFMVEVPASPSNRITVDPSYTDRLGNMRPILTYAIPDYTMRGVAYARQLSKRIFARLGAEDHTDYDPNFWGYATYEGQGYEIRGGNHLAGTHMMGSDPATSVVDADQRSWDHQNLFLVGGGSFPTVGTSNITLTIAALCRRSARAMLTQLDREQAPVQLATAGAPSHREEAGR</sequence>
<dbReference type="Gene3D" id="3.50.50.60">
    <property type="entry name" value="FAD/NAD(P)-binding domain"/>
    <property type="match status" value="2"/>
</dbReference>
<evidence type="ECO:0000313" key="9">
    <source>
        <dbReference type="EMBL" id="KUL29427.1"/>
    </source>
</evidence>
<dbReference type="SUPFAM" id="SSF51905">
    <property type="entry name" value="FAD/NAD(P)-binding domain"/>
    <property type="match status" value="1"/>
</dbReference>
<feature type="domain" description="FAD dependent oxidoreductase" evidence="7">
    <location>
        <begin position="24"/>
        <end position="54"/>
    </location>
</feature>
<reference evidence="9 10" key="1">
    <citation type="submission" date="2015-10" db="EMBL/GenBank/DDBJ databases">
        <authorList>
            <person name="Gilbert D.G."/>
        </authorList>
    </citation>
    <scope>NUCLEOTIDE SEQUENCE [LARGE SCALE GENOMIC DNA]</scope>
    <source>
        <strain evidence="9 10">NRRL B-16712</strain>
    </source>
</reference>
<gene>
    <name evidence="9" type="ORF">ADL15_27800</name>
</gene>
<comment type="similarity">
    <text evidence="2">Belongs to the GMC oxidoreductase family.</text>
</comment>
<evidence type="ECO:0000256" key="3">
    <source>
        <dbReference type="ARBA" id="ARBA00022630"/>
    </source>
</evidence>
<dbReference type="InterPro" id="IPR036188">
    <property type="entry name" value="FAD/NAD-bd_sf"/>
</dbReference>
<keyword evidence="3" id="KW-0285">Flavoprotein</keyword>
<evidence type="ECO:0000259" key="7">
    <source>
        <dbReference type="Pfam" id="PF01266"/>
    </source>
</evidence>
<dbReference type="InterPro" id="IPR006076">
    <property type="entry name" value="FAD-dep_OxRdtase"/>
</dbReference>
<dbReference type="InterPro" id="IPR051473">
    <property type="entry name" value="P2Ox-like"/>
</dbReference>
<evidence type="ECO:0000313" key="10">
    <source>
        <dbReference type="Proteomes" id="UP000053244"/>
    </source>
</evidence>
<dbReference type="InterPro" id="IPR007867">
    <property type="entry name" value="GMC_OxRtase_C"/>
</dbReference>
<dbReference type="OrthoDB" id="9798604at2"/>
<evidence type="ECO:0000256" key="5">
    <source>
        <dbReference type="ARBA" id="ARBA00023002"/>
    </source>
</evidence>
<evidence type="ECO:0000259" key="6">
    <source>
        <dbReference type="Pfam" id="PF00732"/>
    </source>
</evidence>
<protein>
    <submittedName>
        <fullName evidence="9">Dehydrogenase</fullName>
    </submittedName>
</protein>
<keyword evidence="4" id="KW-0274">FAD</keyword>
<name>A0A117MPZ9_9ACTN</name>
<accession>A0A117MPZ9</accession>
<dbReference type="RefSeq" id="WP_067697357.1">
    <property type="nucleotide sequence ID" value="NZ_LLZH01000279.1"/>
</dbReference>
<feature type="domain" description="Glucose-methanol-choline oxidoreductase N-terminal" evidence="6">
    <location>
        <begin position="274"/>
        <end position="380"/>
    </location>
</feature>
<dbReference type="Pfam" id="PF05199">
    <property type="entry name" value="GMC_oxred_C"/>
    <property type="match status" value="1"/>
</dbReference>
<evidence type="ECO:0000256" key="2">
    <source>
        <dbReference type="ARBA" id="ARBA00010790"/>
    </source>
</evidence>
<keyword evidence="10" id="KW-1185">Reference proteome</keyword>
<dbReference type="PANTHER" id="PTHR42784:SF1">
    <property type="entry name" value="PYRANOSE 2-OXIDASE"/>
    <property type="match status" value="1"/>
</dbReference>
<keyword evidence="5" id="KW-0560">Oxidoreductase</keyword>
<comment type="caution">
    <text evidence="9">The sequence shown here is derived from an EMBL/GenBank/DDBJ whole genome shotgun (WGS) entry which is preliminary data.</text>
</comment>
<evidence type="ECO:0000259" key="8">
    <source>
        <dbReference type="Pfam" id="PF05199"/>
    </source>
</evidence>
<feature type="domain" description="Glucose-methanol-choline oxidoreductase C-terminal" evidence="8">
    <location>
        <begin position="478"/>
        <end position="605"/>
    </location>
</feature>
<dbReference type="GO" id="GO:0016614">
    <property type="term" value="F:oxidoreductase activity, acting on CH-OH group of donors"/>
    <property type="evidence" value="ECO:0007669"/>
    <property type="project" value="InterPro"/>
</dbReference>
<proteinExistence type="inferred from homology"/>
<evidence type="ECO:0000256" key="1">
    <source>
        <dbReference type="ARBA" id="ARBA00001974"/>
    </source>
</evidence>
<dbReference type="EMBL" id="LLZH01000279">
    <property type="protein sequence ID" value="KUL29427.1"/>
    <property type="molecule type" value="Genomic_DNA"/>
</dbReference>
<comment type="cofactor">
    <cofactor evidence="1">
        <name>FAD</name>
        <dbReference type="ChEBI" id="CHEBI:57692"/>
    </cofactor>
</comment>
<dbReference type="Proteomes" id="UP000053244">
    <property type="component" value="Unassembled WGS sequence"/>
</dbReference>